<dbReference type="InterPro" id="IPR041698">
    <property type="entry name" value="Methyltransf_25"/>
</dbReference>
<dbReference type="Gene3D" id="3.40.50.150">
    <property type="entry name" value="Vaccinia Virus protein VP39"/>
    <property type="match status" value="1"/>
</dbReference>
<evidence type="ECO:0000313" key="3">
    <source>
        <dbReference type="Proteomes" id="UP000092377"/>
    </source>
</evidence>
<accession>A0A1B8HT25</accession>
<dbReference type="CDD" id="cd02440">
    <property type="entry name" value="AdoMet_MTases"/>
    <property type="match status" value="1"/>
</dbReference>
<evidence type="ECO:0000259" key="1">
    <source>
        <dbReference type="Pfam" id="PF13649"/>
    </source>
</evidence>
<feature type="domain" description="Methyltransferase" evidence="1">
    <location>
        <begin position="47"/>
        <end position="144"/>
    </location>
</feature>
<name>A0A1B8HT25_9GAMM</name>
<comment type="caution">
    <text evidence="2">The sequence shown here is derived from an EMBL/GenBank/DDBJ whole genome shotgun (WGS) entry which is preliminary data.</text>
</comment>
<keyword evidence="3" id="KW-1185">Reference proteome</keyword>
<proteinExistence type="predicted"/>
<sequence length="257" mass="28941">MMESTHTGHEAGHKFLARLGKKRLRPGGRVATEWLLSHSGLQSDSRVLEIACNMGTTAIEIAQRFQCHITGIDMDKQALANARKNILQNGLSHLVTVQEADASKLPFPDNHFDVVINEAMLTMYADKAKTRLVQEYLRVLKPGGRLLTHDIALTTPREEECVTQEMQAAIHVKAQPMLSDDWLALFRDAGFCNVIRSEGAMTLMTPKGMLHDEGIAGTLNIIRNALKKENRPQFLQMFRHFRANRDRLRYIAVVSTK</sequence>
<protein>
    <recommendedName>
        <fullName evidence="1">Methyltransferase domain-containing protein</fullName>
    </recommendedName>
</protein>
<dbReference type="SUPFAM" id="SSF53335">
    <property type="entry name" value="S-adenosyl-L-methionine-dependent methyltransferases"/>
    <property type="match status" value="1"/>
</dbReference>
<dbReference type="Proteomes" id="UP000092377">
    <property type="component" value="Unassembled WGS sequence"/>
</dbReference>
<gene>
    <name evidence="2" type="ORF">AYY18_15375</name>
</gene>
<dbReference type="InterPro" id="IPR029063">
    <property type="entry name" value="SAM-dependent_MTases_sf"/>
</dbReference>
<dbReference type="InterPro" id="IPR050447">
    <property type="entry name" value="Erg6_SMT_methyltransf"/>
</dbReference>
<organism evidence="2 3">
    <name type="scientific">Morganella psychrotolerans</name>
    <dbReference type="NCBI Taxonomy" id="368603"/>
    <lineage>
        <taxon>Bacteria</taxon>
        <taxon>Pseudomonadati</taxon>
        <taxon>Pseudomonadota</taxon>
        <taxon>Gammaproteobacteria</taxon>
        <taxon>Enterobacterales</taxon>
        <taxon>Morganellaceae</taxon>
        <taxon>Morganella</taxon>
    </lineage>
</organism>
<dbReference type="AlphaFoldDB" id="A0A1B8HT25"/>
<dbReference type="PANTHER" id="PTHR44068">
    <property type="entry name" value="ZGC:194242"/>
    <property type="match status" value="1"/>
</dbReference>
<dbReference type="Pfam" id="PF13649">
    <property type="entry name" value="Methyltransf_25"/>
    <property type="match status" value="1"/>
</dbReference>
<dbReference type="PANTHER" id="PTHR44068:SF11">
    <property type="entry name" value="GERANYL DIPHOSPHATE 2-C-METHYLTRANSFERASE"/>
    <property type="match status" value="1"/>
</dbReference>
<dbReference type="EMBL" id="LZEY01000005">
    <property type="protein sequence ID" value="OBU12513.1"/>
    <property type="molecule type" value="Genomic_DNA"/>
</dbReference>
<reference evidence="3" key="1">
    <citation type="submission" date="2016-06" db="EMBL/GenBank/DDBJ databases">
        <authorList>
            <person name="Butler K."/>
        </authorList>
    </citation>
    <scope>NUCLEOTIDE SEQUENCE [LARGE SCALE GENOMIC DNA]</scope>
    <source>
        <strain evidence="3">GCSL-Mp20</strain>
    </source>
</reference>
<evidence type="ECO:0000313" key="2">
    <source>
        <dbReference type="EMBL" id="OBU12513.1"/>
    </source>
</evidence>